<protein>
    <submittedName>
        <fullName evidence="1">Mitochondrial presequence protease</fullName>
    </submittedName>
</protein>
<comment type="caution">
    <text evidence="1">The sequence shown here is derived from an EMBL/GenBank/DDBJ whole genome shotgun (WGS) entry which is preliminary data.</text>
</comment>
<keyword evidence="1" id="KW-0645">Protease</keyword>
<accession>A0ACC1J2G2</accession>
<name>A0ACC1J2G2_9FUNG</name>
<evidence type="ECO:0000313" key="1">
    <source>
        <dbReference type="EMBL" id="KAJ1934681.1"/>
    </source>
</evidence>
<dbReference type="Proteomes" id="UP001150603">
    <property type="component" value="Unassembled WGS sequence"/>
</dbReference>
<reference evidence="1" key="1">
    <citation type="submission" date="2022-07" db="EMBL/GenBank/DDBJ databases">
        <title>Phylogenomic reconstructions and comparative analyses of Kickxellomycotina fungi.</title>
        <authorList>
            <person name="Reynolds N.K."/>
            <person name="Stajich J.E."/>
            <person name="Barry K."/>
            <person name="Grigoriev I.V."/>
            <person name="Crous P."/>
            <person name="Smith M.E."/>
        </authorList>
    </citation>
    <scope>NUCLEOTIDE SEQUENCE</scope>
    <source>
        <strain evidence="1">NRRL 5244</strain>
    </source>
</reference>
<keyword evidence="2" id="KW-1185">Reference proteome</keyword>
<sequence>MSEIETDIRLHTGGVSFSPFVSTDLGNLGHIEAGISFGSHCLDQHIEPMYNLVLELVRETDFDNTERLRTLLTSMSSSMFNDVASSGHAFARRLAGSTLTPEMHVIEALNGISQVKFISDLARLADLSPVQQVVFNKLTMRAAITTNKGSVDENQAMLDRFIDTYPQLSTEDASSHSADSKFEPASGRFFCPLPFATNYAGKAIRTVPYSHPDSVKLQLLAKFMTPNYLHREIRERNGAYGGGATYSALQGIFGFFSYRDPSPLETVETFAKSIKWITEHQISDRELSEAKLSVFGDLDSPLSVSEEGMTYFSTGITDDMRQERRDQFFAVTANDLKDVANKYLVPEAAQFSSLAVIGEESLAIPHDWKHVKLQ</sequence>
<organism evidence="1 2">
    <name type="scientific">Linderina macrospora</name>
    <dbReference type="NCBI Taxonomy" id="4868"/>
    <lineage>
        <taxon>Eukaryota</taxon>
        <taxon>Fungi</taxon>
        <taxon>Fungi incertae sedis</taxon>
        <taxon>Zoopagomycota</taxon>
        <taxon>Kickxellomycotina</taxon>
        <taxon>Kickxellomycetes</taxon>
        <taxon>Kickxellales</taxon>
        <taxon>Kickxellaceae</taxon>
        <taxon>Linderina</taxon>
    </lineage>
</organism>
<keyword evidence="1" id="KW-0378">Hydrolase</keyword>
<evidence type="ECO:0000313" key="2">
    <source>
        <dbReference type="Proteomes" id="UP001150603"/>
    </source>
</evidence>
<dbReference type="EMBL" id="JANBPW010004542">
    <property type="protein sequence ID" value="KAJ1934681.1"/>
    <property type="molecule type" value="Genomic_DNA"/>
</dbReference>
<gene>
    <name evidence="1" type="primary">CYM1_3</name>
    <name evidence="1" type="ORF">FBU59_005623</name>
</gene>
<proteinExistence type="predicted"/>